<dbReference type="PANTHER" id="PTHR46917:SF1">
    <property type="entry name" value="MORN REPEAT-CONTAINING PROTEIN 2"/>
    <property type="match status" value="1"/>
</dbReference>
<keyword evidence="1" id="KW-0677">Repeat</keyword>
<dbReference type="STRING" id="1202772.A0A1V9ZJQ8"/>
<sequence>MSKKQAAAAVEVEETLVETPVEMKGTGAFTFPDGGKYEGDFETFQQVTMRHGHGTFWSGPEKYVGSWVKDAMDGKGTYTFASGAMYEGEFKQNVFSGEGLYRWSDGATYSGQWRDNKMHGTGCYTDKDGVEWKGSFFNGKYDNGRAFLTLR</sequence>
<dbReference type="EMBL" id="JNBR01000089">
    <property type="protein sequence ID" value="OQR98222.1"/>
    <property type="molecule type" value="Genomic_DNA"/>
</dbReference>
<dbReference type="PANTHER" id="PTHR46917">
    <property type="entry name" value="MORN REPEAT-CONTAINING PROTEIN 2"/>
    <property type="match status" value="1"/>
</dbReference>
<protein>
    <submittedName>
        <fullName evidence="2">Uncharacterized protein</fullName>
    </submittedName>
</protein>
<dbReference type="AlphaFoldDB" id="A0A1V9ZJQ8"/>
<dbReference type="SMART" id="SM00698">
    <property type="entry name" value="MORN"/>
    <property type="match status" value="3"/>
</dbReference>
<comment type="caution">
    <text evidence="2">The sequence shown here is derived from an EMBL/GenBank/DDBJ whole genome shotgun (WGS) entry which is preliminary data.</text>
</comment>
<accession>A0A1V9ZJQ8</accession>
<reference evidence="2 3" key="1">
    <citation type="journal article" date="2014" name="Genome Biol. Evol.">
        <title>The secreted proteins of Achlya hypogyna and Thraustotheca clavata identify the ancestral oomycete secretome and reveal gene acquisitions by horizontal gene transfer.</title>
        <authorList>
            <person name="Misner I."/>
            <person name="Blouin N."/>
            <person name="Leonard G."/>
            <person name="Richards T.A."/>
            <person name="Lane C.E."/>
        </authorList>
    </citation>
    <scope>NUCLEOTIDE SEQUENCE [LARGE SCALE GENOMIC DNA]</scope>
    <source>
        <strain evidence="2 3">ATCC 48635</strain>
    </source>
</reference>
<dbReference type="Gene3D" id="2.20.110.10">
    <property type="entry name" value="Histone H3 K4-specific methyltransferase SET7/9 N-terminal domain"/>
    <property type="match status" value="2"/>
</dbReference>
<evidence type="ECO:0000313" key="3">
    <source>
        <dbReference type="Proteomes" id="UP000243579"/>
    </source>
</evidence>
<name>A0A1V9ZJQ8_ACHHY</name>
<dbReference type="Proteomes" id="UP000243579">
    <property type="component" value="Unassembled WGS sequence"/>
</dbReference>
<dbReference type="SUPFAM" id="SSF82185">
    <property type="entry name" value="Histone H3 K4-specific methyltransferase SET7/9 N-terminal domain"/>
    <property type="match status" value="1"/>
</dbReference>
<keyword evidence="3" id="KW-1185">Reference proteome</keyword>
<evidence type="ECO:0000256" key="1">
    <source>
        <dbReference type="ARBA" id="ARBA00022737"/>
    </source>
</evidence>
<evidence type="ECO:0000313" key="2">
    <source>
        <dbReference type="EMBL" id="OQR98222.1"/>
    </source>
</evidence>
<dbReference type="InterPro" id="IPR003409">
    <property type="entry name" value="MORN"/>
</dbReference>
<proteinExistence type="predicted"/>
<dbReference type="InterPro" id="IPR052849">
    <property type="entry name" value="MORN_repeat_protein"/>
</dbReference>
<organism evidence="2 3">
    <name type="scientific">Achlya hypogyna</name>
    <name type="common">Oomycete</name>
    <name type="synonym">Protoachlya hypogyna</name>
    <dbReference type="NCBI Taxonomy" id="1202772"/>
    <lineage>
        <taxon>Eukaryota</taxon>
        <taxon>Sar</taxon>
        <taxon>Stramenopiles</taxon>
        <taxon>Oomycota</taxon>
        <taxon>Saprolegniomycetes</taxon>
        <taxon>Saprolegniales</taxon>
        <taxon>Achlyaceae</taxon>
        <taxon>Achlya</taxon>
    </lineage>
</organism>
<dbReference type="FunFam" id="2.20.110.10:FF:000025">
    <property type="entry name" value="MORN repeat, putative"/>
    <property type="match status" value="1"/>
</dbReference>
<dbReference type="OrthoDB" id="437960at2759"/>
<dbReference type="Pfam" id="PF02493">
    <property type="entry name" value="MORN"/>
    <property type="match status" value="5"/>
</dbReference>
<gene>
    <name evidence="2" type="ORF">ACHHYP_08989</name>
</gene>